<dbReference type="Gene3D" id="1.25.40.10">
    <property type="entry name" value="Tetratricopeptide repeat domain"/>
    <property type="match status" value="1"/>
</dbReference>
<gene>
    <name evidence="2" type="ORF">AU255_04105</name>
</gene>
<keyword evidence="1" id="KW-0732">Signal</keyword>
<evidence type="ECO:0000313" key="3">
    <source>
        <dbReference type="Proteomes" id="UP000191980"/>
    </source>
</evidence>
<name>A0A1V8M677_9GAMM</name>
<accession>A0A1V8M677</accession>
<dbReference type="STRING" id="1420851.AU255_04105"/>
<sequence>MAMKIITKPILLLSMAMILLSAAQAGWAKKAPKTDFISLAATMLKDGHYDRALLALQSVDLEDETIDLKRFYTLQGLAYMNLNDMFAAKGSLQLAIKNGQQDPVIYVYLAQVNYALKEYQQVIVAVDKAGDIVSNYPTLMEMKAQSHWQLKQSNLAIETLNTAQQMFSADYRFMRRKVFYLVELKLYQQAAQLGQQYLNLSAGKASDYIAIGNALRLSKEYQQTLLIMEAARLKFPDNVTIAKVLAHTYMDMGQLNSGAFILEQAAQYDPKLIAEAAEVYRRAGRLYKALTLNPVIRDHKAKLKQRLAIFLALKRYEKAANMQKSLYRTGLLDDQNIRYALAYAYFSSGQFTAASKQIDYLTETDLFKKGLELRRMMEACKEEPWQCA</sequence>
<dbReference type="Proteomes" id="UP000191980">
    <property type="component" value="Unassembled WGS sequence"/>
</dbReference>
<feature type="signal peptide" evidence="1">
    <location>
        <begin position="1"/>
        <end position="25"/>
    </location>
</feature>
<evidence type="ECO:0000313" key="2">
    <source>
        <dbReference type="EMBL" id="OQK17090.1"/>
    </source>
</evidence>
<dbReference type="AlphaFoldDB" id="A0A1V8M677"/>
<organism evidence="2 3">
    <name type="scientific">Methyloprofundus sedimenti</name>
    <dbReference type="NCBI Taxonomy" id="1420851"/>
    <lineage>
        <taxon>Bacteria</taxon>
        <taxon>Pseudomonadati</taxon>
        <taxon>Pseudomonadota</taxon>
        <taxon>Gammaproteobacteria</taxon>
        <taxon>Methylococcales</taxon>
        <taxon>Methylococcaceae</taxon>
        <taxon>Methyloprofundus</taxon>
    </lineage>
</organism>
<dbReference type="EMBL" id="LPUF01000001">
    <property type="protein sequence ID" value="OQK17090.1"/>
    <property type="molecule type" value="Genomic_DNA"/>
</dbReference>
<keyword evidence="3" id="KW-1185">Reference proteome</keyword>
<dbReference type="InterPro" id="IPR019734">
    <property type="entry name" value="TPR_rpt"/>
</dbReference>
<protein>
    <submittedName>
        <fullName evidence="2">Uncharacterized protein</fullName>
    </submittedName>
</protein>
<dbReference type="InterPro" id="IPR011990">
    <property type="entry name" value="TPR-like_helical_dom_sf"/>
</dbReference>
<feature type="chain" id="PRO_5012506285" evidence="1">
    <location>
        <begin position="26"/>
        <end position="388"/>
    </location>
</feature>
<comment type="caution">
    <text evidence="2">The sequence shown here is derived from an EMBL/GenBank/DDBJ whole genome shotgun (WGS) entry which is preliminary data.</text>
</comment>
<evidence type="ECO:0000256" key="1">
    <source>
        <dbReference type="SAM" id="SignalP"/>
    </source>
</evidence>
<dbReference type="Pfam" id="PF13181">
    <property type="entry name" value="TPR_8"/>
    <property type="match status" value="1"/>
</dbReference>
<reference evidence="2 3" key="1">
    <citation type="submission" date="2015-12" db="EMBL/GenBank/DDBJ databases">
        <authorList>
            <person name="Shamseldin A."/>
            <person name="Moawad H."/>
            <person name="Abd El-Rahim W.M."/>
            <person name="Sadowsky M.J."/>
        </authorList>
    </citation>
    <scope>NUCLEOTIDE SEQUENCE [LARGE SCALE GENOMIC DNA]</scope>
    <source>
        <strain evidence="2 3">WF1</strain>
    </source>
</reference>
<dbReference type="SUPFAM" id="SSF48452">
    <property type="entry name" value="TPR-like"/>
    <property type="match status" value="1"/>
</dbReference>
<proteinExistence type="predicted"/>